<keyword evidence="2" id="KW-1185">Reference proteome</keyword>
<dbReference type="Proteomes" id="UP000183015">
    <property type="component" value="Unassembled WGS sequence"/>
</dbReference>
<dbReference type="RefSeq" id="WP_042443332.1">
    <property type="nucleotide sequence ID" value="NZ_BBPN01000004.1"/>
</dbReference>
<accession>A0A1H7V2M3</accession>
<evidence type="ECO:0000313" key="2">
    <source>
        <dbReference type="Proteomes" id="UP000183015"/>
    </source>
</evidence>
<dbReference type="OrthoDB" id="3696314at2"/>
<dbReference type="AlphaFoldDB" id="A0A1H7V2M3"/>
<dbReference type="eggNOG" id="ENOG5031KV7">
    <property type="taxonomic scope" value="Bacteria"/>
</dbReference>
<evidence type="ECO:0000313" key="1">
    <source>
        <dbReference type="EMBL" id="SEM03158.1"/>
    </source>
</evidence>
<sequence>MTQQEDGPGFLAAPDRWAVWQGVAYPCWGRPALWPRLALRARDDGRAPAGLERLDDDSEHRYVHLVDPDRLDAWHETHWTFRWRGEPFQSCGMPDPATARGRYEGEDEEFARLHLNRPNHREGDYPLDEITDVVEHRTDLRALRDERLRLLAGTDGYRPRAFAVVDGRELPAALQADASGRVAVGEPGQQHLVRATELEAWWRVHWTYVMDDQDTHCGNHPFSALGPERDCVKGEYIGNATYGLVMHTYLLDEETGPDGRRMYTSTCYPDRITELTKHRTDLLAD</sequence>
<name>A0A1H7V2M3_STRJI</name>
<reference evidence="2" key="1">
    <citation type="submission" date="2016-10" db="EMBL/GenBank/DDBJ databases">
        <authorList>
            <person name="Varghese N."/>
        </authorList>
    </citation>
    <scope>NUCLEOTIDE SEQUENCE [LARGE SCALE GENOMIC DNA]</scope>
    <source>
        <strain evidence="2">DSM 45096 / BCRC 16803 / CGMCC 4.1857 / CIP 109030 / JCM 12277 / KCTC 19219 / NBRC 100920 / 33214</strain>
    </source>
</reference>
<dbReference type="STRING" id="235985.SAMN05414137_11721"/>
<dbReference type="EMBL" id="FOAZ01000017">
    <property type="protein sequence ID" value="SEM03158.1"/>
    <property type="molecule type" value="Genomic_DNA"/>
</dbReference>
<proteinExistence type="predicted"/>
<protein>
    <submittedName>
        <fullName evidence="1">Uncharacterized protein</fullName>
    </submittedName>
</protein>
<gene>
    <name evidence="1" type="ORF">SAMN05414137_11721</name>
</gene>
<organism evidence="1 2">
    <name type="scientific">Streptacidiphilus jiangxiensis</name>
    <dbReference type="NCBI Taxonomy" id="235985"/>
    <lineage>
        <taxon>Bacteria</taxon>
        <taxon>Bacillati</taxon>
        <taxon>Actinomycetota</taxon>
        <taxon>Actinomycetes</taxon>
        <taxon>Kitasatosporales</taxon>
        <taxon>Streptomycetaceae</taxon>
        <taxon>Streptacidiphilus</taxon>
    </lineage>
</organism>